<dbReference type="AlphaFoldDB" id="A0A165CSE0"/>
<gene>
    <name evidence="2" type="ORF">LAESUDRAFT_761937</name>
</gene>
<accession>A0A165CSE0</accession>
<dbReference type="OrthoDB" id="3045089at2759"/>
<feature type="compositionally biased region" description="Polar residues" evidence="1">
    <location>
        <begin position="95"/>
        <end position="116"/>
    </location>
</feature>
<evidence type="ECO:0000313" key="2">
    <source>
        <dbReference type="EMBL" id="KZT03354.1"/>
    </source>
</evidence>
<proteinExistence type="predicted"/>
<keyword evidence="3" id="KW-1185">Reference proteome</keyword>
<protein>
    <submittedName>
        <fullName evidence="2">Uncharacterized protein</fullName>
    </submittedName>
</protein>
<dbReference type="Proteomes" id="UP000076871">
    <property type="component" value="Unassembled WGS sequence"/>
</dbReference>
<dbReference type="RefSeq" id="XP_040761094.1">
    <property type="nucleotide sequence ID" value="XM_040912996.1"/>
</dbReference>
<dbReference type="GeneID" id="63830024"/>
<sequence length="156" mass="17812">MPDSELAHLSISTLKVVLFQNHVNVRLIIEKEELMNKMCTLLGEERHEHEKHVHDLEVKRLAEEMRGDMEEEKRRKAEQAACVWEDMSAWMEGIGTQTASGESSTNQPDHFAQNTEWSHEDRTDEVMSPPPLPAKPPASSLPMLAFLPTCKPWLLS</sequence>
<name>A0A165CSE0_9APHY</name>
<evidence type="ECO:0000313" key="3">
    <source>
        <dbReference type="Proteomes" id="UP000076871"/>
    </source>
</evidence>
<dbReference type="STRING" id="1314785.A0A165CSE0"/>
<organism evidence="2 3">
    <name type="scientific">Laetiporus sulphureus 93-53</name>
    <dbReference type="NCBI Taxonomy" id="1314785"/>
    <lineage>
        <taxon>Eukaryota</taxon>
        <taxon>Fungi</taxon>
        <taxon>Dikarya</taxon>
        <taxon>Basidiomycota</taxon>
        <taxon>Agaricomycotina</taxon>
        <taxon>Agaricomycetes</taxon>
        <taxon>Polyporales</taxon>
        <taxon>Laetiporus</taxon>
    </lineage>
</organism>
<dbReference type="InParanoid" id="A0A165CSE0"/>
<reference evidence="2 3" key="1">
    <citation type="journal article" date="2016" name="Mol. Biol. Evol.">
        <title>Comparative Genomics of Early-Diverging Mushroom-Forming Fungi Provides Insights into the Origins of Lignocellulose Decay Capabilities.</title>
        <authorList>
            <person name="Nagy L.G."/>
            <person name="Riley R."/>
            <person name="Tritt A."/>
            <person name="Adam C."/>
            <person name="Daum C."/>
            <person name="Floudas D."/>
            <person name="Sun H."/>
            <person name="Yadav J.S."/>
            <person name="Pangilinan J."/>
            <person name="Larsson K.H."/>
            <person name="Matsuura K."/>
            <person name="Barry K."/>
            <person name="Labutti K."/>
            <person name="Kuo R."/>
            <person name="Ohm R.A."/>
            <person name="Bhattacharya S.S."/>
            <person name="Shirouzu T."/>
            <person name="Yoshinaga Y."/>
            <person name="Martin F.M."/>
            <person name="Grigoriev I.V."/>
            <person name="Hibbett D.S."/>
        </authorList>
    </citation>
    <scope>NUCLEOTIDE SEQUENCE [LARGE SCALE GENOMIC DNA]</scope>
    <source>
        <strain evidence="2 3">93-53</strain>
    </source>
</reference>
<dbReference type="EMBL" id="KV427644">
    <property type="protein sequence ID" value="KZT03354.1"/>
    <property type="molecule type" value="Genomic_DNA"/>
</dbReference>
<feature type="region of interest" description="Disordered" evidence="1">
    <location>
        <begin position="94"/>
        <end position="141"/>
    </location>
</feature>
<evidence type="ECO:0000256" key="1">
    <source>
        <dbReference type="SAM" id="MobiDB-lite"/>
    </source>
</evidence>